<gene>
    <name evidence="1" type="ORF">CEPIT_LOCUS15577</name>
</gene>
<accession>A0AAV0DHW9</accession>
<protein>
    <submittedName>
        <fullName evidence="1">Uncharacterized protein</fullName>
    </submittedName>
</protein>
<name>A0AAV0DHW9_9ASTE</name>
<organism evidence="1 2">
    <name type="scientific">Cuscuta epithymum</name>
    <dbReference type="NCBI Taxonomy" id="186058"/>
    <lineage>
        <taxon>Eukaryota</taxon>
        <taxon>Viridiplantae</taxon>
        <taxon>Streptophyta</taxon>
        <taxon>Embryophyta</taxon>
        <taxon>Tracheophyta</taxon>
        <taxon>Spermatophyta</taxon>
        <taxon>Magnoliopsida</taxon>
        <taxon>eudicotyledons</taxon>
        <taxon>Gunneridae</taxon>
        <taxon>Pentapetalae</taxon>
        <taxon>asterids</taxon>
        <taxon>lamiids</taxon>
        <taxon>Solanales</taxon>
        <taxon>Convolvulaceae</taxon>
        <taxon>Cuscuteae</taxon>
        <taxon>Cuscuta</taxon>
        <taxon>Cuscuta subgen. Cuscuta</taxon>
    </lineage>
</organism>
<dbReference type="AlphaFoldDB" id="A0AAV0DHW9"/>
<comment type="caution">
    <text evidence="1">The sequence shown here is derived from an EMBL/GenBank/DDBJ whole genome shotgun (WGS) entry which is preliminary data.</text>
</comment>
<keyword evidence="2" id="KW-1185">Reference proteome</keyword>
<evidence type="ECO:0000313" key="2">
    <source>
        <dbReference type="Proteomes" id="UP001152523"/>
    </source>
</evidence>
<dbReference type="Proteomes" id="UP001152523">
    <property type="component" value="Unassembled WGS sequence"/>
</dbReference>
<proteinExistence type="predicted"/>
<reference evidence="1" key="1">
    <citation type="submission" date="2022-07" db="EMBL/GenBank/DDBJ databases">
        <authorList>
            <person name="Macas J."/>
            <person name="Novak P."/>
            <person name="Neumann P."/>
        </authorList>
    </citation>
    <scope>NUCLEOTIDE SEQUENCE</scope>
</reference>
<sequence length="160" mass="17205">MHSARAKSGRCGAFCRCGLMADAVHGPIRPSGSPGVLPGPVRFLADADPLAEGGHVGVLLVIVDLSMWAMGSRPIYSIRSPPLSELRRSRSEREYLFLSGWPLRELRVLGGRRGSALILDEAASLFEGDEALSGICGLDAGRCVPCESVFEDEAMHFFFS</sequence>
<evidence type="ECO:0000313" key="1">
    <source>
        <dbReference type="EMBL" id="CAH9101282.1"/>
    </source>
</evidence>
<dbReference type="EMBL" id="CAMAPF010000110">
    <property type="protein sequence ID" value="CAH9101282.1"/>
    <property type="molecule type" value="Genomic_DNA"/>
</dbReference>